<dbReference type="InterPro" id="IPR006132">
    <property type="entry name" value="Asp/Orn_carbamoyltranf_P-bd"/>
</dbReference>
<dbReference type="InterPro" id="IPR036901">
    <property type="entry name" value="Asp/Orn_carbamoylTrfase_sf"/>
</dbReference>
<gene>
    <name evidence="9" type="ORF">H8S61_15810</name>
</gene>
<comment type="similarity">
    <text evidence="2">Belongs to the aspartate/ornithine carbamoyltransferase superfamily. OTCase family.</text>
</comment>
<evidence type="ECO:0000313" key="9">
    <source>
        <dbReference type="EMBL" id="MBC5585652.1"/>
    </source>
</evidence>
<evidence type="ECO:0000256" key="5">
    <source>
        <dbReference type="ARBA" id="ARBA00048772"/>
    </source>
</evidence>
<evidence type="ECO:0000259" key="7">
    <source>
        <dbReference type="Pfam" id="PF00185"/>
    </source>
</evidence>
<dbReference type="InterPro" id="IPR002292">
    <property type="entry name" value="Orn/put_carbamltrans"/>
</dbReference>
<organism evidence="9 10">
    <name type="scientific">Eggerthella hominis</name>
    <dbReference type="NCBI Taxonomy" id="2763043"/>
    <lineage>
        <taxon>Bacteria</taxon>
        <taxon>Bacillati</taxon>
        <taxon>Actinomycetota</taxon>
        <taxon>Coriobacteriia</taxon>
        <taxon>Eggerthellales</taxon>
        <taxon>Eggerthellaceae</taxon>
        <taxon>Eggerthella</taxon>
    </lineage>
</organism>
<dbReference type="Pfam" id="PF00185">
    <property type="entry name" value="OTCace"/>
    <property type="match status" value="1"/>
</dbReference>
<keyword evidence="10" id="KW-1185">Reference proteome</keyword>
<comment type="function">
    <text evidence="1">Reversibly catalyzes the transfer of the carbamoyl group from carbamoyl phosphate (CP) to the N(epsilon) atom of ornithine (ORN) to produce L-citrulline.</text>
</comment>
<evidence type="ECO:0000256" key="2">
    <source>
        <dbReference type="ARBA" id="ARBA00007805"/>
    </source>
</evidence>
<accession>A0ABR7BVM1</accession>
<name>A0ABR7BVM1_9ACTN</name>
<dbReference type="InterPro" id="IPR006130">
    <property type="entry name" value="Asp/Orn_carbamoylTrfase"/>
</dbReference>
<dbReference type="PRINTS" id="PR00100">
    <property type="entry name" value="AOTCASE"/>
</dbReference>
<dbReference type="Gene3D" id="3.40.50.1370">
    <property type="entry name" value="Aspartate/ornithine carbamoyltransferase"/>
    <property type="match status" value="2"/>
</dbReference>
<protein>
    <recommendedName>
        <fullName evidence="3">ornithine carbamoyltransferase</fullName>
        <ecNumber evidence="3">2.1.3.3</ecNumber>
    </recommendedName>
</protein>
<dbReference type="PRINTS" id="PR00102">
    <property type="entry name" value="OTCASE"/>
</dbReference>
<dbReference type="PANTHER" id="PTHR45753">
    <property type="entry name" value="ORNITHINE CARBAMOYLTRANSFERASE, MITOCHONDRIAL"/>
    <property type="match status" value="1"/>
</dbReference>
<evidence type="ECO:0000313" key="10">
    <source>
        <dbReference type="Proteomes" id="UP000622448"/>
    </source>
</evidence>
<dbReference type="RefSeq" id="WP_186939654.1">
    <property type="nucleotide sequence ID" value="NZ_JACOOA010000009.1"/>
</dbReference>
<dbReference type="Proteomes" id="UP000622448">
    <property type="component" value="Unassembled WGS sequence"/>
</dbReference>
<comment type="catalytic activity">
    <reaction evidence="5">
        <text>carbamoyl phosphate + L-ornithine = L-citrulline + phosphate + H(+)</text>
        <dbReference type="Rhea" id="RHEA:19513"/>
        <dbReference type="ChEBI" id="CHEBI:15378"/>
        <dbReference type="ChEBI" id="CHEBI:43474"/>
        <dbReference type="ChEBI" id="CHEBI:46911"/>
        <dbReference type="ChEBI" id="CHEBI:57743"/>
        <dbReference type="ChEBI" id="CHEBI:58228"/>
        <dbReference type="EC" id="2.1.3.3"/>
    </reaction>
</comment>
<keyword evidence="4 6" id="KW-0808">Transferase</keyword>
<dbReference type="PANTHER" id="PTHR45753:SF2">
    <property type="entry name" value="ORNITHINE CARBAMOYLTRANSFERASE"/>
    <property type="match status" value="1"/>
</dbReference>
<proteinExistence type="inferred from homology"/>
<evidence type="ECO:0000259" key="8">
    <source>
        <dbReference type="Pfam" id="PF02729"/>
    </source>
</evidence>
<feature type="domain" description="Aspartate/ornithine carbamoyltransferase carbamoyl-P binding" evidence="8">
    <location>
        <begin position="11"/>
        <end position="149"/>
    </location>
</feature>
<dbReference type="SUPFAM" id="SSF53671">
    <property type="entry name" value="Aspartate/ornithine carbamoyltransferase"/>
    <property type="match status" value="1"/>
</dbReference>
<evidence type="ECO:0000256" key="1">
    <source>
        <dbReference type="ARBA" id="ARBA00003822"/>
    </source>
</evidence>
<evidence type="ECO:0000256" key="6">
    <source>
        <dbReference type="RuleBase" id="RU003634"/>
    </source>
</evidence>
<feature type="domain" description="Aspartate/ornithine carbamoyltransferase Asp/Orn-binding" evidence="7">
    <location>
        <begin position="248"/>
        <end position="371"/>
    </location>
</feature>
<sequence>MSNVEGSLKGKHFLTLEECTPEQLRHLLDLSAKLKKEKKEGVNQQKNIGKNMLMLFEMESTRTRCAFETSAQDLGMGTTYLSNSHFGAKETIKDSMRVFSEMYDVIAYRGKDHEQLVEMAAESAIPIINGYTMHEHPTQMLADFMTLDEVWGREGYRGKTFTYIGRGGACCAFSYAVACAMLGMNFRFITSYMTLEESLELLTPEERVAFRREVPEGAKLDGWSGALPEEQKALINDLYAKHHPECSFLETEDVDAIEGTDVVSTENWGFFTNKAITWLPGIAKYRPYQVNRELMERTKNPNAIFIHMLPATHNSGHSAAQNLIGAIADPELQAFLDKGFEVTDEVFEDNAGYIFREAGNRQHTIKAVTYAVMGNDA</sequence>
<dbReference type="InterPro" id="IPR006131">
    <property type="entry name" value="Asp_carbamoyltransf_Asp/Orn-bd"/>
</dbReference>
<dbReference type="Pfam" id="PF02729">
    <property type="entry name" value="OTCace_N"/>
    <property type="match status" value="1"/>
</dbReference>
<evidence type="ECO:0000256" key="4">
    <source>
        <dbReference type="ARBA" id="ARBA00022679"/>
    </source>
</evidence>
<dbReference type="EMBL" id="JACOOA010000009">
    <property type="protein sequence ID" value="MBC5585652.1"/>
    <property type="molecule type" value="Genomic_DNA"/>
</dbReference>
<evidence type="ECO:0000256" key="3">
    <source>
        <dbReference type="ARBA" id="ARBA00013007"/>
    </source>
</evidence>
<comment type="caution">
    <text evidence="9">The sequence shown here is derived from an EMBL/GenBank/DDBJ whole genome shotgun (WGS) entry which is preliminary data.</text>
</comment>
<dbReference type="EC" id="2.1.3.3" evidence="3"/>
<reference evidence="9 10" key="1">
    <citation type="submission" date="2020-08" db="EMBL/GenBank/DDBJ databases">
        <title>Genome public.</title>
        <authorList>
            <person name="Liu C."/>
            <person name="Sun Q."/>
        </authorList>
    </citation>
    <scope>NUCLEOTIDE SEQUENCE [LARGE SCALE GENOMIC DNA]</scope>
    <source>
        <strain evidence="9 10">NSJ-70</strain>
    </source>
</reference>